<dbReference type="EMBL" id="KE124052">
    <property type="protein sequence ID" value="EPB84005.1"/>
    <property type="molecule type" value="Genomic_DNA"/>
</dbReference>
<evidence type="ECO:0008006" key="3">
    <source>
        <dbReference type="Google" id="ProtNLM"/>
    </source>
</evidence>
<accession>S2JVZ5</accession>
<dbReference type="VEuPathDB" id="FungiDB:HMPREF1544_09276"/>
<dbReference type="eggNOG" id="ENOG502RUPY">
    <property type="taxonomic scope" value="Eukaryota"/>
</dbReference>
<organism evidence="1 2">
    <name type="scientific">Mucor circinelloides f. circinelloides (strain 1006PhL)</name>
    <name type="common">Mucormycosis agent</name>
    <name type="synonym">Calyptromyces circinelloides</name>
    <dbReference type="NCBI Taxonomy" id="1220926"/>
    <lineage>
        <taxon>Eukaryota</taxon>
        <taxon>Fungi</taxon>
        <taxon>Fungi incertae sedis</taxon>
        <taxon>Mucoromycota</taxon>
        <taxon>Mucoromycotina</taxon>
        <taxon>Mucoromycetes</taxon>
        <taxon>Mucorales</taxon>
        <taxon>Mucorineae</taxon>
        <taxon>Mucoraceae</taxon>
        <taxon>Mucor</taxon>
    </lineage>
</organism>
<dbReference type="STRING" id="1220926.S2JVZ5"/>
<sequence length="266" mass="29655">MTTGPWNWSPDFVSRSVAPHPVKILSYANDLEVFLSYPDEWSVLLSVLDLYGRASNAKVSISKTVLVSLSGVSHSAWVALTDSAGLQWHDAHSRGAVRYLGYPLYHTESQLQDYLDGVLVKVQRHSNLLKQRNLSIRGAGLVANSLLLSKVYHVLRVVPVGGATESWVMALKKVVRDYLVSFRPGVAWSTLCLPRKFGGVNLVDIADQSLALHLVYLQRLLHPLSSSDFVSSWLVYAFQVYTGHNSVLPWFCFPDKYKSRVSSVPL</sequence>
<reference evidence="2" key="1">
    <citation type="submission" date="2013-05" db="EMBL/GenBank/DDBJ databases">
        <title>The Genome sequence of Mucor circinelloides f. circinelloides 1006PhL.</title>
        <authorList>
            <consortium name="The Broad Institute Genomics Platform"/>
            <person name="Cuomo C."/>
            <person name="Earl A."/>
            <person name="Findley K."/>
            <person name="Lee S.C."/>
            <person name="Walker B."/>
            <person name="Young S."/>
            <person name="Zeng Q."/>
            <person name="Gargeya S."/>
            <person name="Fitzgerald M."/>
            <person name="Haas B."/>
            <person name="Abouelleil A."/>
            <person name="Allen A.W."/>
            <person name="Alvarado L."/>
            <person name="Arachchi H.M."/>
            <person name="Berlin A.M."/>
            <person name="Chapman S.B."/>
            <person name="Gainer-Dewar J."/>
            <person name="Goldberg J."/>
            <person name="Griggs A."/>
            <person name="Gujja S."/>
            <person name="Hansen M."/>
            <person name="Howarth C."/>
            <person name="Imamovic A."/>
            <person name="Ireland A."/>
            <person name="Larimer J."/>
            <person name="McCowan C."/>
            <person name="Murphy C."/>
            <person name="Pearson M."/>
            <person name="Poon T.W."/>
            <person name="Priest M."/>
            <person name="Roberts A."/>
            <person name="Saif S."/>
            <person name="Shea T."/>
            <person name="Sisk P."/>
            <person name="Sykes S."/>
            <person name="Wortman J."/>
            <person name="Nusbaum C."/>
            <person name="Birren B."/>
        </authorList>
    </citation>
    <scope>NUCLEOTIDE SEQUENCE [LARGE SCALE GENOMIC DNA]</scope>
    <source>
        <strain evidence="2">1006PhL</strain>
    </source>
</reference>
<dbReference type="Proteomes" id="UP000014254">
    <property type="component" value="Unassembled WGS sequence"/>
</dbReference>
<dbReference type="AlphaFoldDB" id="S2JVZ5"/>
<proteinExistence type="predicted"/>
<gene>
    <name evidence="1" type="ORF">HMPREF1544_09276</name>
</gene>
<evidence type="ECO:0000313" key="2">
    <source>
        <dbReference type="Proteomes" id="UP000014254"/>
    </source>
</evidence>
<dbReference type="OrthoDB" id="2417874at2759"/>
<dbReference type="OMA" id="WVITHTT"/>
<protein>
    <recommendedName>
        <fullName evidence="3">Reverse transcriptase domain-containing protein</fullName>
    </recommendedName>
</protein>
<keyword evidence="2" id="KW-1185">Reference proteome</keyword>
<dbReference type="InParanoid" id="S2JVZ5"/>
<name>S2JVZ5_MUCC1</name>
<evidence type="ECO:0000313" key="1">
    <source>
        <dbReference type="EMBL" id="EPB84005.1"/>
    </source>
</evidence>